<feature type="domain" description="Peptidase M16 C-terminal" evidence="11">
    <location>
        <begin position="225"/>
        <end position="396"/>
    </location>
</feature>
<gene>
    <name evidence="14" type="ORF">F1559_002250</name>
</gene>
<dbReference type="PROSITE" id="PS00143">
    <property type="entry name" value="INSULINASE"/>
    <property type="match status" value="1"/>
</dbReference>
<evidence type="ECO:0000256" key="2">
    <source>
        <dbReference type="ARBA" id="ARBA00007261"/>
    </source>
</evidence>
<protein>
    <recommendedName>
        <fullName evidence="16">Insulin-degrading enzyme</fullName>
    </recommendedName>
</protein>
<dbReference type="InterPro" id="IPR054734">
    <property type="entry name" value="PqqF-like_C_4"/>
</dbReference>
<name>A0A7J7ILZ1_9RHOD</name>
<keyword evidence="7" id="KW-0482">Metalloprotease</keyword>
<evidence type="ECO:0000256" key="9">
    <source>
        <dbReference type="SAM" id="MobiDB-lite"/>
    </source>
</evidence>
<dbReference type="EMBL" id="VWRR01000004">
    <property type="protein sequence ID" value="KAF6004132.1"/>
    <property type="molecule type" value="Genomic_DNA"/>
</dbReference>
<feature type="domain" description="Coenzyme PQQ synthesis protein F-like C-terminal lobe" evidence="13">
    <location>
        <begin position="870"/>
        <end position="970"/>
    </location>
</feature>
<evidence type="ECO:0000313" key="14">
    <source>
        <dbReference type="EMBL" id="KAF6004132.1"/>
    </source>
</evidence>
<keyword evidence="6" id="KW-0862">Zinc</keyword>
<feature type="compositionally biased region" description="Basic and acidic residues" evidence="9">
    <location>
        <begin position="1093"/>
        <end position="1104"/>
    </location>
</feature>
<dbReference type="InterPro" id="IPR032632">
    <property type="entry name" value="Peptidase_M16_M"/>
</dbReference>
<evidence type="ECO:0000256" key="1">
    <source>
        <dbReference type="ARBA" id="ARBA00001947"/>
    </source>
</evidence>
<organism evidence="14 15">
    <name type="scientific">Cyanidiococcus yangmingshanensis</name>
    <dbReference type="NCBI Taxonomy" id="2690220"/>
    <lineage>
        <taxon>Eukaryota</taxon>
        <taxon>Rhodophyta</taxon>
        <taxon>Bangiophyceae</taxon>
        <taxon>Cyanidiales</taxon>
        <taxon>Cyanidiaceae</taxon>
        <taxon>Cyanidiococcus</taxon>
    </lineage>
</organism>
<evidence type="ECO:0000256" key="5">
    <source>
        <dbReference type="ARBA" id="ARBA00022801"/>
    </source>
</evidence>
<dbReference type="GO" id="GO:0005829">
    <property type="term" value="C:cytosol"/>
    <property type="evidence" value="ECO:0007669"/>
    <property type="project" value="TreeGrafter"/>
</dbReference>
<evidence type="ECO:0008006" key="16">
    <source>
        <dbReference type="Google" id="ProtNLM"/>
    </source>
</evidence>
<dbReference type="Pfam" id="PF05193">
    <property type="entry name" value="Peptidase_M16_C"/>
    <property type="match status" value="1"/>
</dbReference>
<dbReference type="GO" id="GO:0051603">
    <property type="term" value="P:proteolysis involved in protein catabolic process"/>
    <property type="evidence" value="ECO:0007669"/>
    <property type="project" value="TreeGrafter"/>
</dbReference>
<dbReference type="PANTHER" id="PTHR43690:SF18">
    <property type="entry name" value="INSULIN-DEGRADING ENZYME-RELATED"/>
    <property type="match status" value="1"/>
</dbReference>
<feature type="domain" description="Peptidase M16 N-terminal" evidence="10">
    <location>
        <begin position="50"/>
        <end position="187"/>
    </location>
</feature>
<dbReference type="Gene3D" id="3.30.830.10">
    <property type="entry name" value="Metalloenzyme, LuxS/M16 peptidase-like"/>
    <property type="match status" value="4"/>
</dbReference>
<dbReference type="PANTHER" id="PTHR43690">
    <property type="entry name" value="NARDILYSIN"/>
    <property type="match status" value="1"/>
</dbReference>
<dbReference type="OrthoDB" id="952271at2759"/>
<evidence type="ECO:0000256" key="7">
    <source>
        <dbReference type="ARBA" id="ARBA00023049"/>
    </source>
</evidence>
<dbReference type="GO" id="GO:0046872">
    <property type="term" value="F:metal ion binding"/>
    <property type="evidence" value="ECO:0007669"/>
    <property type="project" value="UniProtKB-KW"/>
</dbReference>
<evidence type="ECO:0000313" key="15">
    <source>
        <dbReference type="Proteomes" id="UP000530660"/>
    </source>
</evidence>
<reference evidence="14 15" key="1">
    <citation type="journal article" date="2020" name="J. Phycol.">
        <title>Comparative genome analysis reveals Cyanidiococcus gen. nov., a new extremophilic red algal genus sister to Cyanidioschyzon (Cyanidioschyzonaceae, Rhodophyta).</title>
        <authorList>
            <person name="Liu S.-L."/>
            <person name="Chiang Y.-R."/>
            <person name="Yoon H.S."/>
            <person name="Fu H.-Y."/>
        </authorList>
    </citation>
    <scope>NUCLEOTIDE SEQUENCE [LARGE SCALE GENOMIC DNA]</scope>
    <source>
        <strain evidence="14 15">THAL066</strain>
    </source>
</reference>
<dbReference type="InterPro" id="IPR007863">
    <property type="entry name" value="Peptidase_M16_C"/>
</dbReference>
<evidence type="ECO:0000259" key="11">
    <source>
        <dbReference type="Pfam" id="PF05193"/>
    </source>
</evidence>
<proteinExistence type="inferred from homology"/>
<dbReference type="Pfam" id="PF22456">
    <property type="entry name" value="PqqF-like_C_4"/>
    <property type="match status" value="1"/>
</dbReference>
<evidence type="ECO:0000259" key="13">
    <source>
        <dbReference type="Pfam" id="PF22456"/>
    </source>
</evidence>
<dbReference type="GO" id="GO:0005739">
    <property type="term" value="C:mitochondrion"/>
    <property type="evidence" value="ECO:0007669"/>
    <property type="project" value="TreeGrafter"/>
</dbReference>
<dbReference type="FunFam" id="3.30.830.10:FF:000005">
    <property type="entry name" value="nardilysin isoform X1"/>
    <property type="match status" value="1"/>
</dbReference>
<feature type="domain" description="Peptidase M16 middle/third" evidence="12">
    <location>
        <begin position="424"/>
        <end position="730"/>
    </location>
</feature>
<dbReference type="SUPFAM" id="SSF63411">
    <property type="entry name" value="LuxS/MPP-like metallohydrolase"/>
    <property type="match status" value="4"/>
</dbReference>
<dbReference type="GO" id="GO:0004222">
    <property type="term" value="F:metalloendopeptidase activity"/>
    <property type="evidence" value="ECO:0007669"/>
    <property type="project" value="InterPro"/>
</dbReference>
<dbReference type="Pfam" id="PF16187">
    <property type="entry name" value="Peptidase_M16_M"/>
    <property type="match status" value="1"/>
</dbReference>
<comment type="similarity">
    <text evidence="2 8">Belongs to the peptidase M16 family.</text>
</comment>
<dbReference type="AlphaFoldDB" id="A0A7J7ILZ1"/>
<evidence type="ECO:0000256" key="3">
    <source>
        <dbReference type="ARBA" id="ARBA00022670"/>
    </source>
</evidence>
<keyword evidence="4" id="KW-0479">Metal-binding</keyword>
<sequence length="1115" mass="126477">MATAQPSLPAALPRKAGELRNQLTSLIWPRKPDIDERSYCYFRLATNDLRVLLVRDPEADRAAASMSVGIGHLQDPDDRAGLAHFCEHMCFLGSEKYPDEGAYHEHIARHGGHANAFTSLEETNYAFEIGPEQLLDTLDRFAQCFLHPRFHEAAVGREVQAVDAEYRMNRQSDVHRLFQLLKALADPAHPFHKFGTGSQETLLGSDAASRESNEADLVMQQQKLREMLQRFHRQYYGADLMCLCVSFTASQTMEQMQSTIQELFGRVPRALDATPAIAYADKPLFRPDSGPQGQLLVVEPVKALREMRLMFAIPPQRCQYRSKPANCLAHLLGHEARGSLLAALKERGWATALSAGPAHEITGQAFFEVEIALTERGLHHWQCVLSMLNAYLAMVSAALGDADDPCDLPRFIYEELKTLGEIHFRYQERESSPFQAVVELSSALRLYAPDDVLAGPYLYFDRPTKQDLCNLLLIHMRPEKAITFLISKEMYQQPEDFELNSSVLRHGHEPWYDTNYVMGPLPSSAWQKRGTWNAELHLPLPNPFLPRCFTLKTPAEDDQANLAASKPLQPRCLLWDEDQGQILHHCLDTSFRQPRIQAFFQLYTDMAYASPEHALLTKLAICLIEDDLMPSAYDAELAGMSYTITPTAYGVLIGLCGFSDSFARFTEHVFCTAACAIRQVDEGSAAARELLLDAHLDRLRRAYENMALQKPYQQVLYHARVLLQVPHWHAHWDYLPLLDDQPSDKGRRFPWERVDAFRRSFFAGELASPADSSREMVVEALIHGNVTRREAETLFQRCMAILKPCKTPASGSLRAFQRRLGGHQLRIPSKLSPLALWVPLRNAAELNCGLGCYFQTGLRTLESDLFLELVVNLLQKPLFHELRTVQQLGYVVSGFVYRLHGAQGLFVVIQSAERHPPWQVAQRLERFLCDFTTAELKALSPAAFMPFLKAMLEKREERDRNLAERGARWWTEIERGTYTYDRMQQEAQYLRRVLDRAGSLELVQADAVSNTGFAQFLTRLQQFWDLDVLGRRQGGSLRVYAVPTCWAESADTSEQHPGGMAAMREQLCGLEEPALQTLVAEAVAIRAWQTRADRYPSERERDEEPALLLESENNS</sequence>
<dbReference type="InterPro" id="IPR011765">
    <property type="entry name" value="Pept_M16_N"/>
</dbReference>
<dbReference type="Pfam" id="PF00675">
    <property type="entry name" value="Peptidase_M16"/>
    <property type="match status" value="1"/>
</dbReference>
<dbReference type="GO" id="GO:0043171">
    <property type="term" value="P:peptide catabolic process"/>
    <property type="evidence" value="ECO:0007669"/>
    <property type="project" value="TreeGrafter"/>
</dbReference>
<evidence type="ECO:0000256" key="4">
    <source>
        <dbReference type="ARBA" id="ARBA00022723"/>
    </source>
</evidence>
<keyword evidence="5" id="KW-0378">Hydrolase</keyword>
<dbReference type="InterPro" id="IPR001431">
    <property type="entry name" value="Pept_M16_Zn_BS"/>
</dbReference>
<comment type="caution">
    <text evidence="14">The sequence shown here is derived from an EMBL/GenBank/DDBJ whole genome shotgun (WGS) entry which is preliminary data.</text>
</comment>
<evidence type="ECO:0000256" key="8">
    <source>
        <dbReference type="RuleBase" id="RU004447"/>
    </source>
</evidence>
<dbReference type="InterPro" id="IPR050626">
    <property type="entry name" value="Peptidase_M16"/>
</dbReference>
<evidence type="ECO:0000259" key="12">
    <source>
        <dbReference type="Pfam" id="PF16187"/>
    </source>
</evidence>
<accession>A0A7J7ILZ1</accession>
<dbReference type="InterPro" id="IPR011249">
    <property type="entry name" value="Metalloenz_LuxS/M16"/>
</dbReference>
<evidence type="ECO:0000259" key="10">
    <source>
        <dbReference type="Pfam" id="PF00675"/>
    </source>
</evidence>
<evidence type="ECO:0000256" key="6">
    <source>
        <dbReference type="ARBA" id="ARBA00022833"/>
    </source>
</evidence>
<feature type="region of interest" description="Disordered" evidence="9">
    <location>
        <begin position="1093"/>
        <end position="1115"/>
    </location>
</feature>
<dbReference type="Proteomes" id="UP000530660">
    <property type="component" value="Unassembled WGS sequence"/>
</dbReference>
<keyword evidence="15" id="KW-1185">Reference proteome</keyword>
<dbReference type="FunFam" id="3.30.830.10:FF:000012">
    <property type="entry name" value="Protease 3"/>
    <property type="match status" value="1"/>
</dbReference>
<keyword evidence="3" id="KW-0645">Protease</keyword>
<comment type="cofactor">
    <cofactor evidence="1">
        <name>Zn(2+)</name>
        <dbReference type="ChEBI" id="CHEBI:29105"/>
    </cofactor>
</comment>